<dbReference type="PROSITE" id="PS51257">
    <property type="entry name" value="PROKAR_LIPOPROTEIN"/>
    <property type="match status" value="1"/>
</dbReference>
<name>A0ABS6I9Y2_9MICC</name>
<feature type="signal peptide" evidence="2">
    <location>
        <begin position="1"/>
        <end position="23"/>
    </location>
</feature>
<feature type="chain" id="PRO_5045521740" description="Lipoprotein" evidence="2">
    <location>
        <begin position="24"/>
        <end position="163"/>
    </location>
</feature>
<evidence type="ECO:0000256" key="1">
    <source>
        <dbReference type="SAM" id="MobiDB-lite"/>
    </source>
</evidence>
<evidence type="ECO:0000313" key="4">
    <source>
        <dbReference type="Proteomes" id="UP000824166"/>
    </source>
</evidence>
<feature type="region of interest" description="Disordered" evidence="1">
    <location>
        <begin position="122"/>
        <end position="141"/>
    </location>
</feature>
<comment type="caution">
    <text evidence="3">The sequence shown here is derived from an EMBL/GenBank/DDBJ whole genome shotgun (WGS) entry which is preliminary data.</text>
</comment>
<reference evidence="3 4" key="1">
    <citation type="submission" date="2021-06" db="EMBL/GenBank/DDBJ databases">
        <authorList>
            <person name="Jeong J.W."/>
        </authorList>
    </citation>
    <scope>NUCLEOTIDE SEQUENCE [LARGE SCALE GENOMIC DNA]</scope>
    <source>
        <strain evidence="3 4">MMS21-TAE1-1</strain>
    </source>
</reference>
<dbReference type="RefSeq" id="WP_216926526.1">
    <property type="nucleotide sequence ID" value="NZ_JAHOPC010000014.1"/>
</dbReference>
<gene>
    <name evidence="3" type="ORF">KSW38_19120</name>
</gene>
<evidence type="ECO:0000313" key="3">
    <source>
        <dbReference type="EMBL" id="MBU8868409.1"/>
    </source>
</evidence>
<evidence type="ECO:0008006" key="5">
    <source>
        <dbReference type="Google" id="ProtNLM"/>
    </source>
</evidence>
<dbReference type="Proteomes" id="UP000824166">
    <property type="component" value="Unassembled WGS sequence"/>
</dbReference>
<keyword evidence="4" id="KW-1185">Reference proteome</keyword>
<keyword evidence="2" id="KW-0732">Signal</keyword>
<dbReference type="EMBL" id="JAHOPC010000014">
    <property type="protein sequence ID" value="MBU8868409.1"/>
    <property type="molecule type" value="Genomic_DNA"/>
</dbReference>
<evidence type="ECO:0000256" key="2">
    <source>
        <dbReference type="SAM" id="SignalP"/>
    </source>
</evidence>
<sequence>MTRQGGRLGAIFLALAVLAGALAACSPRPSAETLEKPAKDVYAAVQAATLAVDLRIKDSTTAAAGSTAADDMLGEVESATDEIEGFTAPTEKEKSLRDDMLATFATISRALLHARDALTAPGNAEQQEQGQSGSGADGLPEVLGELRSATDQLKALMTMAGIQ</sequence>
<accession>A0ABS6I9Y2</accession>
<proteinExistence type="predicted"/>
<organism evidence="3 4">
    <name type="scientific">Paenarthrobacter aromaticivorans</name>
    <dbReference type="NCBI Taxonomy" id="2849150"/>
    <lineage>
        <taxon>Bacteria</taxon>
        <taxon>Bacillati</taxon>
        <taxon>Actinomycetota</taxon>
        <taxon>Actinomycetes</taxon>
        <taxon>Micrococcales</taxon>
        <taxon>Micrococcaceae</taxon>
        <taxon>Paenarthrobacter</taxon>
    </lineage>
</organism>
<protein>
    <recommendedName>
        <fullName evidence="5">Lipoprotein</fullName>
    </recommendedName>
</protein>